<accession>A0AAW1KL87</accession>
<evidence type="ECO:0000313" key="1">
    <source>
        <dbReference type="EMBL" id="KAK9719915.1"/>
    </source>
</evidence>
<proteinExistence type="predicted"/>
<comment type="caution">
    <text evidence="1">The sequence shown here is derived from an EMBL/GenBank/DDBJ whole genome shotgun (WGS) entry which is preliminary data.</text>
</comment>
<sequence length="193" mass="22574">MKLKMASSDDDICAITEHHMRTEEGYNAKRPAMDMEVPHDWATFIKTCVYRRKPMNGIEMSQNDFIDIGSALKPALVHRKKDEQGNIVPWTQIKWIKIKRDVPFQFFYKTNLDDSSVFNQVDLRRGSLRTRVNHEDFTLVPLHDQLLPIADVKHDQLLDLLPYISDYNKSFVQNLKRSSDLNPKDFPALQEEI</sequence>
<name>A0AAW1KL87_POPJA</name>
<dbReference type="EMBL" id="JASPKY010000215">
    <property type="protein sequence ID" value="KAK9719915.1"/>
    <property type="molecule type" value="Genomic_DNA"/>
</dbReference>
<dbReference type="AlphaFoldDB" id="A0AAW1KL87"/>
<reference evidence="1 2" key="1">
    <citation type="journal article" date="2024" name="BMC Genomics">
        <title>De novo assembly and annotation of Popillia japonica's genome with initial clues to its potential as an invasive pest.</title>
        <authorList>
            <person name="Cucini C."/>
            <person name="Boschi S."/>
            <person name="Funari R."/>
            <person name="Cardaioli E."/>
            <person name="Iannotti N."/>
            <person name="Marturano G."/>
            <person name="Paoli F."/>
            <person name="Bruttini M."/>
            <person name="Carapelli A."/>
            <person name="Frati F."/>
            <person name="Nardi F."/>
        </authorList>
    </citation>
    <scope>NUCLEOTIDE SEQUENCE [LARGE SCALE GENOMIC DNA]</scope>
    <source>
        <strain evidence="1">DMR45628</strain>
    </source>
</reference>
<evidence type="ECO:0000313" key="2">
    <source>
        <dbReference type="Proteomes" id="UP001458880"/>
    </source>
</evidence>
<dbReference type="Proteomes" id="UP001458880">
    <property type="component" value="Unassembled WGS sequence"/>
</dbReference>
<organism evidence="1 2">
    <name type="scientific">Popillia japonica</name>
    <name type="common">Japanese beetle</name>
    <dbReference type="NCBI Taxonomy" id="7064"/>
    <lineage>
        <taxon>Eukaryota</taxon>
        <taxon>Metazoa</taxon>
        <taxon>Ecdysozoa</taxon>
        <taxon>Arthropoda</taxon>
        <taxon>Hexapoda</taxon>
        <taxon>Insecta</taxon>
        <taxon>Pterygota</taxon>
        <taxon>Neoptera</taxon>
        <taxon>Endopterygota</taxon>
        <taxon>Coleoptera</taxon>
        <taxon>Polyphaga</taxon>
        <taxon>Scarabaeiformia</taxon>
        <taxon>Scarabaeidae</taxon>
        <taxon>Rutelinae</taxon>
        <taxon>Popillia</taxon>
    </lineage>
</organism>
<protein>
    <submittedName>
        <fullName evidence="1">Uncharacterized protein</fullName>
    </submittedName>
</protein>
<gene>
    <name evidence="1" type="ORF">QE152_g22377</name>
</gene>
<keyword evidence="2" id="KW-1185">Reference proteome</keyword>